<evidence type="ECO:0000256" key="2">
    <source>
        <dbReference type="ARBA" id="ARBA00022840"/>
    </source>
</evidence>
<dbReference type="PROSITE" id="PS50125">
    <property type="entry name" value="GUANYLATE_CYCLASE_2"/>
    <property type="match status" value="2"/>
</dbReference>
<reference evidence="5 6" key="1">
    <citation type="submission" date="2010-05" db="EMBL/GenBank/DDBJ databases">
        <title>The Genome Sequence of Thecamonas trahens ATCC 50062.</title>
        <authorList>
            <consortium name="The Broad Institute Genome Sequencing Platform"/>
            <person name="Russ C."/>
            <person name="Cuomo C."/>
            <person name="Shea T."/>
            <person name="Young S.K."/>
            <person name="Zeng Q."/>
            <person name="Koehrsen M."/>
            <person name="Haas B."/>
            <person name="Borodovsky M."/>
            <person name="Guigo R."/>
            <person name="Alvarado L."/>
            <person name="Berlin A."/>
            <person name="Bochicchio J."/>
            <person name="Borenstein D."/>
            <person name="Chapman S."/>
            <person name="Chen Z."/>
            <person name="Freedman E."/>
            <person name="Gellesch M."/>
            <person name="Goldberg J."/>
            <person name="Griggs A."/>
            <person name="Gujja S."/>
            <person name="Heilman E."/>
            <person name="Heiman D."/>
            <person name="Hepburn T."/>
            <person name="Howarth C."/>
            <person name="Jen D."/>
            <person name="Larson L."/>
            <person name="Mehta T."/>
            <person name="Park D."/>
            <person name="Pearson M."/>
            <person name="Roberts A."/>
            <person name="Saif S."/>
            <person name="Shenoy N."/>
            <person name="Sisk P."/>
            <person name="Stolte C."/>
            <person name="Sykes S."/>
            <person name="Thomson T."/>
            <person name="Walk T."/>
            <person name="White J."/>
            <person name="Yandava C."/>
            <person name="Burger G."/>
            <person name="Gray M.W."/>
            <person name="Holland P.W.H."/>
            <person name="King N."/>
            <person name="Lang F.B.F."/>
            <person name="Roger A.J."/>
            <person name="Ruiz-Trillo I."/>
            <person name="Lander E."/>
            <person name="Nusbaum C."/>
        </authorList>
    </citation>
    <scope>NUCLEOTIDE SEQUENCE [LARGE SCALE GENOMIC DNA]</scope>
    <source>
        <strain evidence="5 6">ATCC 50062</strain>
    </source>
</reference>
<dbReference type="GO" id="GO:0009190">
    <property type="term" value="P:cyclic nucleotide biosynthetic process"/>
    <property type="evidence" value="ECO:0007669"/>
    <property type="project" value="InterPro"/>
</dbReference>
<dbReference type="GO" id="GO:0005524">
    <property type="term" value="F:ATP binding"/>
    <property type="evidence" value="ECO:0007669"/>
    <property type="project" value="UniProtKB-KW"/>
</dbReference>
<feature type="compositionally biased region" description="Pro residues" evidence="3">
    <location>
        <begin position="1363"/>
        <end position="1378"/>
    </location>
</feature>
<dbReference type="RefSeq" id="XP_013754422.1">
    <property type="nucleotide sequence ID" value="XM_013898968.1"/>
</dbReference>
<sequence>MCIRRLAAKLKEEQRRNPHRAATLAASHSEYDKVAKTRTRLAVRADMYIEATHFRGGVHLKQAGQGSGHAESSLVVAETLASYVPLATVRHCFTMQAGEVWAPRVESFDGAVVFCDIAGFTPLTEKYAREGPDGAEKLVSFLNQYFGRLIRMVHEHGGDVILFAGDALIAMWGSKHNSEHKMALPDEILRECAFAAVKCAATIDEAVNSDPNSDEPRLHMGVGAGQLHFLQVGGVADSWTYLLCGEPLAQIALGGSLSSHGTVVSPQVWSLVDAMFDGGPVHIKAAAASLADQADGFVQILGAKPAFEDAPVMTQAVVKTAFEARVTGSLRMFIPKVIQKNTKPGELTQNVKLTNAASLERAHQVVRTIQTAFYRYGGVINKILLDDKGFIILAGFGLPPFAHEDDPERAVLAALESQEQLALIQVVSAIGITTGTAFCGIVGSKERREYTVIGDAFERIGRKKFKGKANEIEVWAPAAIAERKALKSLVDMERRNVPLVGRNREMLLVARALRARTGAVNHNTGLRVVCVEGEAGEGKTRLLEEAQRYAVALGYSVVQGCGSEISKSIQYSSFAGVLSDVLAGARSSDSLLPINNDAESDALHAAGPPAARRGPAQQANLVYKIYEDTGLSASLDNIDPIYLLAGVLPGLKLHARIPVDGPGAPSLGGRAKLDATGKLCMAILEWQSRSAPTLLLMDDINHLDSSSRNLLVAAVNAELPGLMVMTGARPFGHVPRFYAELRGDARSQRSMTVSLDSLPPCAIRQIAAARLKVKELPSVVEETVVSKTGGNPFFAEQMVHAMKDRKLVHIESGYCVVPSGVSSQDIRSMPVPGPLQAYIVSRMDRLAPSVAKVSKVAACIGMTFSASILMQVHPSRTGPSAAPSASGTPALWPTVEAELQALIAVGFIELAAAQPHEALDGSGTLSNSGSLPSASSGGTNLSGSSSDMFAHLQAVRSDSAALTPSSVFRFCNKVIHDVVYDLLPYRERALLHAEIALCLEALSGALATDMEALFRHYCSSNMPAKAIKYAEILATRAMKNFDYDAAYAIRDKLLSLDLTRVPLVHVLATRRKLAETAILLGNEVGAVRLLLEALFMAREALPAFSPPEVEALLADENDPAANAAPRDVIYPVLLWHCLDAEREARAAPEANKAEKAADAPVAAAASAIRRTRRASLSQRISDIASRAASPRKQSPLASSTRTPHAVAELDAAAIAAAAVAAGPLPAAHPSPLPPPPADELPPPPPDLVAALAASAMPKPPPPIPGSPASDAPRSAIPPNFVPSERRNSTPPSIFGAPSRITGPPPPLPDDDFDIDILPMPPAGLHSSSAGSSPAASPGRPPPIPRKISLPPPNKPPRRRDSLPPKPSPAVFAPPPPLP</sequence>
<dbReference type="GO" id="GO:0005737">
    <property type="term" value="C:cytoplasm"/>
    <property type="evidence" value="ECO:0007669"/>
    <property type="project" value="TreeGrafter"/>
</dbReference>
<feature type="region of interest" description="Disordered" evidence="3">
    <location>
        <begin position="1179"/>
        <end position="1204"/>
    </location>
</feature>
<protein>
    <submittedName>
        <fullName evidence="5">AAA ATPase</fullName>
    </submittedName>
</protein>
<dbReference type="OrthoDB" id="194468at2759"/>
<dbReference type="CDD" id="cd07302">
    <property type="entry name" value="CHD"/>
    <property type="match status" value="2"/>
</dbReference>
<dbReference type="GO" id="GO:0004016">
    <property type="term" value="F:adenylate cyclase activity"/>
    <property type="evidence" value="ECO:0007669"/>
    <property type="project" value="TreeGrafter"/>
</dbReference>
<name>A0A0L0DM37_THETB</name>
<dbReference type="InterPro" id="IPR027417">
    <property type="entry name" value="P-loop_NTPase"/>
</dbReference>
<feature type="compositionally biased region" description="Pro residues" evidence="3">
    <location>
        <begin position="1338"/>
        <end position="1354"/>
    </location>
</feature>
<dbReference type="PANTHER" id="PTHR16305">
    <property type="entry name" value="TESTICULAR SOLUBLE ADENYLYL CYCLASE"/>
    <property type="match status" value="1"/>
</dbReference>
<keyword evidence="6" id="KW-1185">Reference proteome</keyword>
<dbReference type="SUPFAM" id="SSF55073">
    <property type="entry name" value="Nucleotide cyclase"/>
    <property type="match status" value="2"/>
</dbReference>
<dbReference type="STRING" id="461836.A0A0L0DM37"/>
<feature type="compositionally biased region" description="Low complexity" evidence="3">
    <location>
        <begin position="1322"/>
        <end position="1337"/>
    </location>
</feature>
<dbReference type="Proteomes" id="UP000054408">
    <property type="component" value="Unassembled WGS sequence"/>
</dbReference>
<dbReference type="EMBL" id="GL349481">
    <property type="protein sequence ID" value="KNC53377.1"/>
    <property type="molecule type" value="Genomic_DNA"/>
</dbReference>
<dbReference type="PANTHER" id="PTHR16305:SF28">
    <property type="entry name" value="GUANYLATE CYCLASE DOMAIN-CONTAINING PROTEIN"/>
    <property type="match status" value="1"/>
</dbReference>
<dbReference type="eggNOG" id="ENOG502QPPT">
    <property type="taxonomic scope" value="Eukaryota"/>
</dbReference>
<feature type="compositionally biased region" description="Pro residues" evidence="3">
    <location>
        <begin position="1226"/>
        <end position="1246"/>
    </location>
</feature>
<organism evidence="5 6">
    <name type="scientific">Thecamonas trahens ATCC 50062</name>
    <dbReference type="NCBI Taxonomy" id="461836"/>
    <lineage>
        <taxon>Eukaryota</taxon>
        <taxon>Apusozoa</taxon>
        <taxon>Apusomonadida</taxon>
        <taxon>Apusomonadidae</taxon>
        <taxon>Thecamonas</taxon>
    </lineage>
</organism>
<evidence type="ECO:0000256" key="3">
    <source>
        <dbReference type="SAM" id="MobiDB-lite"/>
    </source>
</evidence>
<feature type="domain" description="Guanylate cyclase" evidence="4">
    <location>
        <begin position="389"/>
        <end position="464"/>
    </location>
</feature>
<evidence type="ECO:0000313" key="5">
    <source>
        <dbReference type="EMBL" id="KNC53377.1"/>
    </source>
</evidence>
<feature type="compositionally biased region" description="Polar residues" evidence="3">
    <location>
        <begin position="1191"/>
        <end position="1202"/>
    </location>
</feature>
<dbReference type="InterPro" id="IPR041664">
    <property type="entry name" value="AAA_16"/>
</dbReference>
<dbReference type="InterPro" id="IPR029787">
    <property type="entry name" value="Nucleotide_cyclase"/>
</dbReference>
<evidence type="ECO:0000313" key="6">
    <source>
        <dbReference type="Proteomes" id="UP000054408"/>
    </source>
</evidence>
<gene>
    <name evidence="5" type="ORF">AMSG_08882</name>
</gene>
<dbReference type="InterPro" id="IPR001054">
    <property type="entry name" value="A/G_cyclase"/>
</dbReference>
<keyword evidence="1" id="KW-0547">Nucleotide-binding</keyword>
<dbReference type="GeneID" id="25567469"/>
<dbReference type="GO" id="GO:0035556">
    <property type="term" value="P:intracellular signal transduction"/>
    <property type="evidence" value="ECO:0007669"/>
    <property type="project" value="InterPro"/>
</dbReference>
<proteinExistence type="predicted"/>
<feature type="domain" description="Guanylate cyclase" evidence="4">
    <location>
        <begin position="111"/>
        <end position="225"/>
    </location>
</feature>
<feature type="compositionally biased region" description="Low complexity" evidence="3">
    <location>
        <begin position="1247"/>
        <end position="1256"/>
    </location>
</feature>
<evidence type="ECO:0000259" key="4">
    <source>
        <dbReference type="PROSITE" id="PS50125"/>
    </source>
</evidence>
<keyword evidence="2" id="KW-0067">ATP-binding</keyword>
<accession>A0A0L0DM37</accession>
<feature type="region of interest" description="Disordered" evidence="3">
    <location>
        <begin position="1226"/>
        <end position="1378"/>
    </location>
</feature>
<dbReference type="Pfam" id="PF13191">
    <property type="entry name" value="AAA_16"/>
    <property type="match status" value="1"/>
</dbReference>
<dbReference type="SUPFAM" id="SSF52540">
    <property type="entry name" value="P-loop containing nucleoside triphosphate hydrolases"/>
    <property type="match status" value="1"/>
</dbReference>
<evidence type="ECO:0000256" key="1">
    <source>
        <dbReference type="ARBA" id="ARBA00022741"/>
    </source>
</evidence>
<dbReference type="Gene3D" id="3.30.70.1230">
    <property type="entry name" value="Nucleotide cyclase"/>
    <property type="match status" value="2"/>
</dbReference>